<dbReference type="OrthoDB" id="21920at2"/>
<sequence length="123" mass="14936">MFFVTDHHRPHDEVVDQFVRYVEALPERTWQHFHCRGGVGRTTTFILMYEMMKNSGSVDYEDFLIRHQLIGGRNMREMDPHESYKYNAAVERLEFIRQFYAYCLFRNNHPRHISWTGRLELHA</sequence>
<dbReference type="AlphaFoldDB" id="A0A5C4SY92"/>
<evidence type="ECO:0000259" key="1">
    <source>
        <dbReference type="PROSITE" id="PS50056"/>
    </source>
</evidence>
<protein>
    <recommendedName>
        <fullName evidence="1">Tyrosine specific protein phosphatases domain-containing protein</fullName>
    </recommendedName>
</protein>
<gene>
    <name evidence="2" type="ORF">FE784_34405</name>
</gene>
<organism evidence="2 3">
    <name type="scientific">Paenibacillus hemerocallicola</name>
    <dbReference type="NCBI Taxonomy" id="1172614"/>
    <lineage>
        <taxon>Bacteria</taxon>
        <taxon>Bacillati</taxon>
        <taxon>Bacillota</taxon>
        <taxon>Bacilli</taxon>
        <taxon>Bacillales</taxon>
        <taxon>Paenibacillaceae</taxon>
        <taxon>Paenibacillus</taxon>
    </lineage>
</organism>
<dbReference type="RefSeq" id="WP_139606783.1">
    <property type="nucleotide sequence ID" value="NZ_VDCQ01000075.1"/>
</dbReference>
<name>A0A5C4SY92_9BACL</name>
<keyword evidence="3" id="KW-1185">Reference proteome</keyword>
<dbReference type="InterPro" id="IPR029021">
    <property type="entry name" value="Prot-tyrosine_phosphatase-like"/>
</dbReference>
<accession>A0A5C4SY92</accession>
<comment type="caution">
    <text evidence="2">The sequence shown here is derived from an EMBL/GenBank/DDBJ whole genome shotgun (WGS) entry which is preliminary data.</text>
</comment>
<feature type="domain" description="Tyrosine specific protein phosphatases" evidence="1">
    <location>
        <begin position="16"/>
        <end position="64"/>
    </location>
</feature>
<dbReference type="PROSITE" id="PS00383">
    <property type="entry name" value="TYR_PHOSPHATASE_1"/>
    <property type="match status" value="1"/>
</dbReference>
<evidence type="ECO:0000313" key="2">
    <source>
        <dbReference type="EMBL" id="TNJ61367.1"/>
    </source>
</evidence>
<dbReference type="Pfam" id="PF14566">
    <property type="entry name" value="PTPlike_phytase"/>
    <property type="match status" value="1"/>
</dbReference>
<dbReference type="SUPFAM" id="SSF52799">
    <property type="entry name" value="(Phosphotyrosine protein) phosphatases II"/>
    <property type="match status" value="1"/>
</dbReference>
<dbReference type="EMBL" id="VDCQ01000075">
    <property type="protein sequence ID" value="TNJ61367.1"/>
    <property type="molecule type" value="Genomic_DNA"/>
</dbReference>
<dbReference type="InterPro" id="IPR016130">
    <property type="entry name" value="Tyr_Pase_AS"/>
</dbReference>
<dbReference type="PROSITE" id="PS50056">
    <property type="entry name" value="TYR_PHOSPHATASE_2"/>
    <property type="match status" value="1"/>
</dbReference>
<evidence type="ECO:0000313" key="3">
    <source>
        <dbReference type="Proteomes" id="UP000307943"/>
    </source>
</evidence>
<dbReference type="Proteomes" id="UP000307943">
    <property type="component" value="Unassembled WGS sequence"/>
</dbReference>
<dbReference type="Gene3D" id="3.90.190.10">
    <property type="entry name" value="Protein tyrosine phosphatase superfamily"/>
    <property type="match status" value="1"/>
</dbReference>
<reference evidence="2 3" key="1">
    <citation type="submission" date="2019-05" db="EMBL/GenBank/DDBJ databases">
        <title>We sequenced the genome of Paenibacillus hemerocallicola KCTC 33185 for further insight into its adaptation and study the phylogeny of Paenibacillus.</title>
        <authorList>
            <person name="Narsing Rao M.P."/>
        </authorList>
    </citation>
    <scope>NUCLEOTIDE SEQUENCE [LARGE SCALE GENOMIC DNA]</scope>
    <source>
        <strain evidence="2 3">KCTC 33185</strain>
    </source>
</reference>
<dbReference type="InterPro" id="IPR000387">
    <property type="entry name" value="Tyr_Pase_dom"/>
</dbReference>
<proteinExistence type="predicted"/>